<accession>A0A4R7F9L6</accession>
<dbReference type="AlphaFoldDB" id="A0A4R7F9L6"/>
<dbReference type="EMBL" id="SOAG01000003">
    <property type="protein sequence ID" value="TDS65038.1"/>
    <property type="molecule type" value="Genomic_DNA"/>
</dbReference>
<name>A0A4R7F9L6_9FLAO</name>
<feature type="chain" id="PRO_5020182834" evidence="1">
    <location>
        <begin position="20"/>
        <end position="177"/>
    </location>
</feature>
<comment type="caution">
    <text evidence="2">The sequence shown here is derived from an EMBL/GenBank/DDBJ whole genome shotgun (WGS) entry which is preliminary data.</text>
</comment>
<proteinExistence type="predicted"/>
<sequence length="177" mass="20074">MKKLLLFVFFAIIPLISCSSSDDKNNFETKIIVDKSSKITAVIDGREYIYDNISIENNLVVGDPYSFPYPEDYGIKAYMGDKDNSNFLLIGNYRVGHGVVSRNIYLKVVKDEVEYISSISENTEINITDSLEGNIKGDFKGLLLLHSSYNENNSPEVNISRGTIDIKYTYEEVKKEN</sequence>
<evidence type="ECO:0000313" key="2">
    <source>
        <dbReference type="EMBL" id="TDS65038.1"/>
    </source>
</evidence>
<dbReference type="Proteomes" id="UP000295215">
    <property type="component" value="Unassembled WGS sequence"/>
</dbReference>
<keyword evidence="3" id="KW-1185">Reference proteome</keyword>
<evidence type="ECO:0000313" key="3">
    <source>
        <dbReference type="Proteomes" id="UP000295215"/>
    </source>
</evidence>
<gene>
    <name evidence="2" type="ORF">C8P70_10358</name>
</gene>
<feature type="signal peptide" evidence="1">
    <location>
        <begin position="1"/>
        <end position="19"/>
    </location>
</feature>
<reference evidence="2 3" key="1">
    <citation type="submission" date="2019-03" db="EMBL/GenBank/DDBJ databases">
        <title>Genomic Encyclopedia of Archaeal and Bacterial Type Strains, Phase II (KMG-II): from individual species to whole genera.</title>
        <authorList>
            <person name="Goeker M."/>
        </authorList>
    </citation>
    <scope>NUCLEOTIDE SEQUENCE [LARGE SCALE GENOMIC DNA]</scope>
    <source>
        <strain evidence="2 3">DSM 28213</strain>
    </source>
</reference>
<dbReference type="RefSeq" id="WP_133711647.1">
    <property type="nucleotide sequence ID" value="NZ_SOAG01000003.1"/>
</dbReference>
<keyword evidence="1" id="KW-0732">Signal</keyword>
<protein>
    <submittedName>
        <fullName evidence="2">Uncharacterized protein</fullName>
    </submittedName>
</protein>
<organism evidence="2 3">
    <name type="scientific">Myroides indicus</name>
    <dbReference type="NCBI Taxonomy" id="1323422"/>
    <lineage>
        <taxon>Bacteria</taxon>
        <taxon>Pseudomonadati</taxon>
        <taxon>Bacteroidota</taxon>
        <taxon>Flavobacteriia</taxon>
        <taxon>Flavobacteriales</taxon>
        <taxon>Flavobacteriaceae</taxon>
        <taxon>Myroides</taxon>
    </lineage>
</organism>
<evidence type="ECO:0000256" key="1">
    <source>
        <dbReference type="SAM" id="SignalP"/>
    </source>
</evidence>